<organism evidence="2 3">
    <name type="scientific">Pseudoalteromonas piratica</name>
    <dbReference type="NCBI Taxonomy" id="1348114"/>
    <lineage>
        <taxon>Bacteria</taxon>
        <taxon>Pseudomonadati</taxon>
        <taxon>Pseudomonadota</taxon>
        <taxon>Gammaproteobacteria</taxon>
        <taxon>Alteromonadales</taxon>
        <taxon>Pseudoalteromonadaceae</taxon>
        <taxon>Pseudoalteromonas</taxon>
    </lineage>
</organism>
<dbReference type="HOGENOM" id="CLU_024252_0_0_6"/>
<dbReference type="STRING" id="1348114.OM33_11780"/>
<proteinExistence type="predicted"/>
<reference evidence="2 3" key="1">
    <citation type="submission" date="2014-11" db="EMBL/GenBank/DDBJ databases">
        <title>Complete Genome Sequence of Pseudoalteromonas sp. Strain OCN003 Isolated from Kaneohe Bay, Oahu, Hawaii.</title>
        <authorList>
            <person name="Beurmann S."/>
            <person name="Videau P."/>
            <person name="Ushijima B."/>
            <person name="Smith A.M."/>
            <person name="Aeby G.S."/>
            <person name="Callahan S.M."/>
            <person name="Belcaid M."/>
        </authorList>
    </citation>
    <scope>NUCLEOTIDE SEQUENCE [LARGE SCALE GENOMIC DNA]</scope>
    <source>
        <strain evidence="2 3">OCN003</strain>
    </source>
</reference>
<dbReference type="GO" id="GO:0003677">
    <property type="term" value="F:DNA binding"/>
    <property type="evidence" value="ECO:0007669"/>
    <property type="project" value="InterPro"/>
</dbReference>
<name>A0A0A7EIF9_9GAMM</name>
<dbReference type="OrthoDB" id="8914001at2"/>
<dbReference type="GO" id="GO:0006310">
    <property type="term" value="P:DNA recombination"/>
    <property type="evidence" value="ECO:0007669"/>
    <property type="project" value="UniProtKB-KW"/>
</dbReference>
<dbReference type="InterPro" id="IPR011010">
    <property type="entry name" value="DNA_brk_join_enz"/>
</dbReference>
<evidence type="ECO:0000313" key="2">
    <source>
        <dbReference type="EMBL" id="AIY65747.1"/>
    </source>
</evidence>
<evidence type="ECO:0000313" key="3">
    <source>
        <dbReference type="Proteomes" id="UP000030341"/>
    </source>
</evidence>
<keyword evidence="1" id="KW-0233">DNA recombination</keyword>
<dbReference type="Gene3D" id="1.10.443.10">
    <property type="entry name" value="Intergrase catalytic core"/>
    <property type="match status" value="1"/>
</dbReference>
<gene>
    <name evidence="2" type="ORF">OM33_11780</name>
</gene>
<evidence type="ECO:0000256" key="1">
    <source>
        <dbReference type="ARBA" id="ARBA00023172"/>
    </source>
</evidence>
<dbReference type="InterPro" id="IPR013762">
    <property type="entry name" value="Integrase-like_cat_sf"/>
</dbReference>
<dbReference type="SUPFAM" id="SSF56349">
    <property type="entry name" value="DNA breaking-rejoining enzymes"/>
    <property type="match status" value="1"/>
</dbReference>
<dbReference type="GO" id="GO:0015074">
    <property type="term" value="P:DNA integration"/>
    <property type="evidence" value="ECO:0007669"/>
    <property type="project" value="InterPro"/>
</dbReference>
<dbReference type="Proteomes" id="UP000030341">
    <property type="component" value="Chromosome 1"/>
</dbReference>
<dbReference type="AlphaFoldDB" id="A0A0A7EIF9"/>
<evidence type="ECO:0008006" key="4">
    <source>
        <dbReference type="Google" id="ProtNLM"/>
    </source>
</evidence>
<accession>A0A0A7EIF9</accession>
<dbReference type="KEGG" id="pseo:OM33_11780"/>
<protein>
    <recommendedName>
        <fullName evidence="4">Integrase</fullName>
    </recommendedName>
</protein>
<dbReference type="eggNOG" id="COG0582">
    <property type="taxonomic scope" value="Bacteria"/>
</dbReference>
<dbReference type="EMBL" id="CP009888">
    <property type="protein sequence ID" value="AIY65747.1"/>
    <property type="molecule type" value="Genomic_DNA"/>
</dbReference>
<sequence>MYDGQLAFLNEEPPNDDTKPDAYWLEDYYADVWVLKAGQEKIELSWDFVLPDGSNMVDLSNSILLEACRRTLFNLKNPYYITRDVSCKRIKYYYHSIVCVAEWAILNNDLYNTKRYGFARLDSDAIRDLIRIFVNDGKDGLQGLIKRTQTGLENLLADTKTMEYVSRNLHSIPKNIIRSDWVNLNLITFSIDESRILRAWLYLNGFYQKVYTRSFTEVDDDSVAYVLNKNFLSAFIKTRNNLIGSKTKLFLRQFEMAEDFEIVDLAGRYETIEHLPSDYLSLEEAALVSATLGSSRHITDLLDVFRTLSPYIKSLPDQNVLESMNFAEIAVHFGARGDKHHRTTPPQIALQLIDSSIGYIVNYGDAIVDLFLDWKMSWREIEANNIGLWNKPKYELKENSFKELVIPEQLKDLNIVKEISMWGNEIGFERNEFGGHPGASICRSQMTLDDSVRFLFASTYCLVASLSARRRMELAELECGCVKGSHGSYELEFHLRKSEFEGKRTKIRRPIPNIVAKAIFILERLHEGLKNIYDKSNKALLFSVPYNAKEYENNKPSNHSIDRYIFNYCDYINLEMTAYNRRWYPKSHEFRRFFAIVFFWQFKFANLAAISWMLGHVDIEHTYAYIKEITGGKELTKIEATYSASAMLQSSKDDDNEDSLNILRDLAKQHFQCDEIEVIEKIDLELYLEELLEEGIYTVRPHSFVTAQNVKHKMVFEIVSEKEV</sequence>
<dbReference type="RefSeq" id="WP_038641950.1">
    <property type="nucleotide sequence ID" value="NZ_CP009888.1"/>
</dbReference>
<keyword evidence="3" id="KW-1185">Reference proteome</keyword>